<dbReference type="Pfam" id="PF23926">
    <property type="entry name" value="LtfC"/>
    <property type="match status" value="1"/>
</dbReference>
<keyword evidence="3" id="KW-1185">Reference proteome</keyword>
<protein>
    <recommendedName>
        <fullName evidence="1">LtfC/p132/Gp6 beta-sandwich domain-containing protein</fullName>
    </recommendedName>
</protein>
<sequence length="432" mass="46625">MSVVGVELEPDPLVLTRFRDFRFMFENLDENRLPTPFPPGKLYFELDTGGAHNAMQEVSVIAASGGTYKLGVFGEYSPDIDYYDATTNPYGMQGDITDALEAIPSVGAGNVKVGAGRLIPVWEITLTLNAAHNEIQEVKLYGNPTGGTFRLNYSGQTTADIPFGADAATVQSKLSALSTIGAGNAAVTKIDNYTYRVEFVGALAGTDVQQILGFGWGLGWGLTGGLFPGVRTSTITNGLAQLNEQLMNLINTTVNGLFNSFDSLLGVDIEFSVSQAKNAKLTVTSLKSYDEQGLITFGVNVTSNMIESVINSVAQLVGLFSTVHVDFYWNHVYQVEFVGALSDTYVPPIAPDTTALTGVNNEQRVEVSVIRPGKARMTIWPFTIDGAKATIKVESEQVDLIEPRTRWQLVFLPEGEPAGGDPVARGRVMVQE</sequence>
<organism evidence="2 3">
    <name type="scientific">Segniliparus rugosus (strain ATCC BAA-974 / DSM 45345 / CCUG 50838 / CIP 108380 / JCM 13579 / CDC 945)</name>
    <dbReference type="NCBI Taxonomy" id="679197"/>
    <lineage>
        <taxon>Bacteria</taxon>
        <taxon>Bacillati</taxon>
        <taxon>Actinomycetota</taxon>
        <taxon>Actinomycetes</taxon>
        <taxon>Mycobacteriales</taxon>
        <taxon>Segniliparaceae</taxon>
        <taxon>Segniliparus</taxon>
    </lineage>
</organism>
<dbReference type="RefSeq" id="WP_007470353.1">
    <property type="nucleotide sequence ID" value="NZ_KI391953.1"/>
</dbReference>
<dbReference type="eggNOG" id="ENOG502ZHQX">
    <property type="taxonomic scope" value="Bacteria"/>
</dbReference>
<dbReference type="AlphaFoldDB" id="E5XRU2"/>
<feature type="domain" description="LtfC/p132/Gp6 beta-sandwich" evidence="1">
    <location>
        <begin position="366"/>
        <end position="430"/>
    </location>
</feature>
<name>E5XRU2_SEGRC</name>
<evidence type="ECO:0000313" key="3">
    <source>
        <dbReference type="Proteomes" id="UP000004816"/>
    </source>
</evidence>
<dbReference type="OrthoDB" id="4760013at2"/>
<dbReference type="EMBL" id="ACZI02000002">
    <property type="protein sequence ID" value="EFV12957.1"/>
    <property type="molecule type" value="Genomic_DNA"/>
</dbReference>
<dbReference type="STRING" id="679197.HMPREF9336_02214"/>
<dbReference type="HOGENOM" id="CLU_634445_0_0_11"/>
<evidence type="ECO:0000259" key="1">
    <source>
        <dbReference type="Pfam" id="PF23926"/>
    </source>
</evidence>
<comment type="caution">
    <text evidence="2">The sequence shown here is derived from an EMBL/GenBank/DDBJ whole genome shotgun (WGS) entry which is preliminary data.</text>
</comment>
<dbReference type="InterPro" id="IPR055688">
    <property type="entry name" value="LtfC/p132/Gp6_b-sand"/>
</dbReference>
<proteinExistence type="predicted"/>
<gene>
    <name evidence="2" type="ORF">HMPREF9336_02214</name>
</gene>
<evidence type="ECO:0000313" key="2">
    <source>
        <dbReference type="EMBL" id="EFV12957.1"/>
    </source>
</evidence>
<accession>E5XRU2</accession>
<dbReference type="Proteomes" id="UP000004816">
    <property type="component" value="Unassembled WGS sequence"/>
</dbReference>
<reference evidence="2 3" key="1">
    <citation type="journal article" date="2011" name="Stand. Genomic Sci.">
        <title>High quality draft genome sequence of Segniliparus rugosus CDC 945(T)= (ATCC BAA-974(T)).</title>
        <authorList>
            <person name="Earl A.M."/>
            <person name="Desjardins C.A."/>
            <person name="Fitzgerald M.G."/>
            <person name="Arachchi H.M."/>
            <person name="Zeng Q."/>
            <person name="Mehta T."/>
            <person name="Griggs A."/>
            <person name="Birren B.W."/>
            <person name="Toney N.C."/>
            <person name="Carr J."/>
            <person name="Posey J."/>
            <person name="Butler W.R."/>
        </authorList>
    </citation>
    <scope>NUCLEOTIDE SEQUENCE [LARGE SCALE GENOMIC DNA]</scope>
    <source>
        <strain evidence="3">ATCC BAA-974 / DSM 45345 / CCUG 50838 / CIP 108380 / JCM 13579 / CDC 945</strain>
    </source>
</reference>